<sequence length="1475" mass="165360">MPRIIAIAIRVTLNKYKSIKKIIKITLITLASISILLAALNQALKYKPIQHYVVQAVISYFSEALKTEITLGAVDFHPFKQLILTDFEIKSRNGKPLFKVEELHAKIRYGRLFSNSEISLKSIALKGGKLQLEEYGDSSNYDFLVAYFNPPKKGQESTKDWITFRLSGVQLADCTFSYYDHKRKKYLKGIDYGNIVLQKIALDLKIKDYASNFIDFDIRKLSFTERSGFQVTQLFTRGKATSKQMEFNDLLLQTPHSTLQDYLLLSYQEIADFKDFIKKVSLKINVSNSHISSKDIAHFATDIGDIAFEASIPRASLSGRVDAIKAQRVTVNTGKETFFKGNFTITGIPEMATAVFDFQLEDLHSSYGDLQRLIPALTANKSIQLPHSFASLTTLNYRGKLKGQYNNFHLTGLLKTPFGEISPTVQLQFAKGFTYEGELQSKGFELGKLFSTTEFQDAAFDLAFKGSDFTASKMALSISGNLHNLVYRKYRYQQLYVEGKLENKLINITGNIDDPNAQVTYHADIDWFAEQPTYALNAAIQHTDLHALKLFNQDSIRIHNAQITTNLQGSQLNTMVGQLNAEKLSFSTRKGDFAIDKIVFTAEGDMENRLLDLKSDVVDARLLGTLDIKTISPYFKTLAMRYAPAIGLDSAHYNKQDFDLNLHIKSFAPIASFFDPDLSFDKGAYIKAKFSTENYTAQINAFAPVVAYKGLRLQHVIIDENAQAEDLTILATANRLHFTDATYINNINIATILAKDSLRYNIKLSEASSGNHLDLNGGIAFAQDRPAYINFYPSTILLNSDSWTLNKDAQLKISKGKIYIENLLLKQLGQEVRVDGIASEGNDMIDLKFSNFSLSSLDGLTKPLGVALQGSLNGLLQLNSVFRNPNLSANINTSPILYNKLPIGELRLVSLFDPKTNIIRLDGKLQHDNRALNLYGTYALDRPKDRLQMKAKLNNTDLALFQPFLKSLVTNLTGNATADLTLEGDILKPRISGTSDFRDANFTVNYLNTRYSIHDKAVIRNNVISIADLQIKDQQQHTAVATGTVNLNKLFDPTVDIAIEATNFQVLNTNIKQNNLYYGTAYSTGTFNFHGPASSMAIDIQAKSNENTKLFIPFNNSMTISESDFIQFVPADSSQQQLRSKARNFNGITLRMDLAVTPDAELNINTDLGAVSGKGTGLLTLKISNLGDFEMFGDYHTSAGKFNFKAQEYFNKIFDLKEGGSIRWTGNPSEATVDLKATYQQRTSIAPLYSAAGRNANEQRVLAQADMNIKGILSRPEISFDLNFPQDPYVKDELQGFLSDINNVNQQALSLIIRRSFTSSVESDISKEVNTTLLSAGTEIAFNQLNNLIASSLNMNFLDLNIRSLNDASASLRLFNDRLILTGGVSDRRNLQLTDLNVFSDRVATDAELAYYLRKDGRLMLRASNRLNTRNFLLNPNQDYVTALGLAYRKEFNTFSEYLRYLFWKKSKPQEVLKK</sequence>
<dbReference type="Proteomes" id="UP000679691">
    <property type="component" value="Unassembled WGS sequence"/>
</dbReference>
<keyword evidence="8" id="KW-1185">Reference proteome</keyword>
<comment type="subcellular location">
    <subcellularLocation>
        <location evidence="1">Membrane</location>
        <topology evidence="1">Single-pass membrane protein</topology>
    </subcellularLocation>
</comment>
<keyword evidence="3 5" id="KW-1133">Transmembrane helix</keyword>
<evidence type="ECO:0000256" key="4">
    <source>
        <dbReference type="ARBA" id="ARBA00023136"/>
    </source>
</evidence>
<accession>A0A8T4HEU8</accession>
<protein>
    <submittedName>
        <fullName evidence="7">Translocation/assembly module TamB domain-containing protein</fullName>
    </submittedName>
</protein>
<organism evidence="7 8">
    <name type="scientific">Rhinopithecimicrobium faecis</name>
    <dbReference type="NCBI Taxonomy" id="2820698"/>
    <lineage>
        <taxon>Bacteria</taxon>
        <taxon>Pseudomonadati</taxon>
        <taxon>Bacteroidota</taxon>
        <taxon>Sphingobacteriia</taxon>
        <taxon>Sphingobacteriales</taxon>
        <taxon>Sphingobacteriaceae</taxon>
        <taxon>Rhinopithecimicrobium</taxon>
    </lineage>
</organism>
<feature type="transmembrane region" description="Helical" evidence="5">
    <location>
        <begin position="21"/>
        <end position="40"/>
    </location>
</feature>
<dbReference type="GO" id="GO:0009306">
    <property type="term" value="P:protein secretion"/>
    <property type="evidence" value="ECO:0007669"/>
    <property type="project" value="InterPro"/>
</dbReference>
<comment type="caution">
    <text evidence="7">The sequence shown here is derived from an EMBL/GenBank/DDBJ whole genome shotgun (WGS) entry which is preliminary data.</text>
</comment>
<evidence type="ECO:0000259" key="6">
    <source>
        <dbReference type="Pfam" id="PF04357"/>
    </source>
</evidence>
<dbReference type="InterPro" id="IPR007452">
    <property type="entry name" value="TamB_C"/>
</dbReference>
<dbReference type="RefSeq" id="WP_353546721.1">
    <property type="nucleotide sequence ID" value="NZ_JAGKSB010000006.1"/>
</dbReference>
<evidence type="ECO:0000256" key="5">
    <source>
        <dbReference type="SAM" id="Phobius"/>
    </source>
</evidence>
<name>A0A8T4HEU8_9SPHI</name>
<reference evidence="7" key="1">
    <citation type="submission" date="2021-03" db="EMBL/GenBank/DDBJ databases">
        <authorList>
            <person name="Lu T."/>
            <person name="Wang Q."/>
            <person name="Han X."/>
        </authorList>
    </citation>
    <scope>NUCLEOTIDE SEQUENCE</scope>
    <source>
        <strain evidence="7">WQ 2009</strain>
    </source>
</reference>
<dbReference type="Pfam" id="PF04357">
    <property type="entry name" value="TamB"/>
    <property type="match status" value="1"/>
</dbReference>
<evidence type="ECO:0000256" key="3">
    <source>
        <dbReference type="ARBA" id="ARBA00022989"/>
    </source>
</evidence>
<keyword evidence="4 5" id="KW-0472">Membrane</keyword>
<gene>
    <name evidence="7" type="ORF">J5U18_06605</name>
</gene>
<proteinExistence type="predicted"/>
<evidence type="ECO:0000256" key="1">
    <source>
        <dbReference type="ARBA" id="ARBA00004167"/>
    </source>
</evidence>
<evidence type="ECO:0000313" key="8">
    <source>
        <dbReference type="Proteomes" id="UP000679691"/>
    </source>
</evidence>
<dbReference type="EMBL" id="JAGKSB010000006">
    <property type="protein sequence ID" value="MBP3943231.1"/>
    <property type="molecule type" value="Genomic_DNA"/>
</dbReference>
<evidence type="ECO:0000256" key="2">
    <source>
        <dbReference type="ARBA" id="ARBA00022692"/>
    </source>
</evidence>
<evidence type="ECO:0000313" key="7">
    <source>
        <dbReference type="EMBL" id="MBP3943231.1"/>
    </source>
</evidence>
<keyword evidence="2 5" id="KW-0812">Transmembrane</keyword>
<dbReference type="GO" id="GO:0005886">
    <property type="term" value="C:plasma membrane"/>
    <property type="evidence" value="ECO:0007669"/>
    <property type="project" value="InterPro"/>
</dbReference>
<feature type="domain" description="Translocation and assembly module TamB C-terminal" evidence="6">
    <location>
        <begin position="1029"/>
        <end position="1452"/>
    </location>
</feature>